<reference evidence="7" key="1">
    <citation type="submission" date="2022-08" db="EMBL/GenBank/DDBJ databases">
        <authorList>
            <person name="Tistechok S."/>
            <person name="Samborskyy M."/>
            <person name="Roman I."/>
        </authorList>
    </citation>
    <scope>NUCLEOTIDE SEQUENCE</scope>
    <source>
        <strain evidence="7">DSM 103496</strain>
    </source>
</reference>
<evidence type="ECO:0000313" key="7">
    <source>
        <dbReference type="EMBL" id="MCS7484106.1"/>
    </source>
</evidence>
<dbReference type="InterPro" id="IPR001867">
    <property type="entry name" value="OmpR/PhoB-type_DNA-bd"/>
</dbReference>
<dbReference type="InterPro" id="IPR011990">
    <property type="entry name" value="TPR-like_helical_dom_sf"/>
</dbReference>
<dbReference type="PANTHER" id="PTHR35807">
    <property type="entry name" value="TRANSCRIPTIONAL REGULATOR REDD-RELATED"/>
    <property type="match status" value="1"/>
</dbReference>
<dbReference type="GO" id="GO:0003677">
    <property type="term" value="F:DNA binding"/>
    <property type="evidence" value="ECO:0007669"/>
    <property type="project" value="UniProtKB-UniRule"/>
</dbReference>
<dbReference type="InterPro" id="IPR036388">
    <property type="entry name" value="WH-like_DNA-bd_sf"/>
</dbReference>
<keyword evidence="3 5" id="KW-0238">DNA-binding</keyword>
<evidence type="ECO:0000256" key="1">
    <source>
        <dbReference type="ARBA" id="ARBA00005820"/>
    </source>
</evidence>
<dbReference type="InterPro" id="IPR051677">
    <property type="entry name" value="AfsR-DnrI-RedD_regulator"/>
</dbReference>
<organism evidence="7 8">
    <name type="scientific">Umezawaea endophytica</name>
    <dbReference type="NCBI Taxonomy" id="1654476"/>
    <lineage>
        <taxon>Bacteria</taxon>
        <taxon>Bacillati</taxon>
        <taxon>Actinomycetota</taxon>
        <taxon>Actinomycetes</taxon>
        <taxon>Pseudonocardiales</taxon>
        <taxon>Pseudonocardiaceae</taxon>
        <taxon>Umezawaea</taxon>
    </lineage>
</organism>
<keyword evidence="4" id="KW-0804">Transcription</keyword>
<dbReference type="AlphaFoldDB" id="A0A9X2VWX0"/>
<feature type="domain" description="OmpR/PhoB-type" evidence="6">
    <location>
        <begin position="29"/>
        <end position="128"/>
    </location>
</feature>
<evidence type="ECO:0000256" key="3">
    <source>
        <dbReference type="ARBA" id="ARBA00023125"/>
    </source>
</evidence>
<dbReference type="Pfam" id="PF03704">
    <property type="entry name" value="BTAD"/>
    <property type="match status" value="1"/>
</dbReference>
<gene>
    <name evidence="7" type="ORF">NZH93_45350</name>
</gene>
<dbReference type="SUPFAM" id="SSF46894">
    <property type="entry name" value="C-terminal effector domain of the bipartite response regulators"/>
    <property type="match status" value="1"/>
</dbReference>
<dbReference type="GO" id="GO:0006355">
    <property type="term" value="P:regulation of DNA-templated transcription"/>
    <property type="evidence" value="ECO:0007669"/>
    <property type="project" value="InterPro"/>
</dbReference>
<dbReference type="Gene3D" id="1.10.10.10">
    <property type="entry name" value="Winged helix-like DNA-binding domain superfamily/Winged helix DNA-binding domain"/>
    <property type="match status" value="1"/>
</dbReference>
<evidence type="ECO:0000256" key="5">
    <source>
        <dbReference type="PROSITE-ProRule" id="PRU01091"/>
    </source>
</evidence>
<evidence type="ECO:0000256" key="2">
    <source>
        <dbReference type="ARBA" id="ARBA00023015"/>
    </source>
</evidence>
<dbReference type="RefSeq" id="WP_259629560.1">
    <property type="nucleotide sequence ID" value="NZ_JANYMP010000041.1"/>
</dbReference>
<evidence type="ECO:0000259" key="6">
    <source>
        <dbReference type="PROSITE" id="PS51755"/>
    </source>
</evidence>
<dbReference type="Pfam" id="PF00486">
    <property type="entry name" value="Trans_reg_C"/>
    <property type="match status" value="1"/>
</dbReference>
<dbReference type="EMBL" id="JANYMP010000041">
    <property type="protein sequence ID" value="MCS7484106.1"/>
    <property type="molecule type" value="Genomic_DNA"/>
</dbReference>
<keyword evidence="2" id="KW-0805">Transcription regulation</keyword>
<proteinExistence type="inferred from homology"/>
<dbReference type="SUPFAM" id="SSF48452">
    <property type="entry name" value="TPR-like"/>
    <property type="match status" value="1"/>
</dbReference>
<evidence type="ECO:0000313" key="8">
    <source>
        <dbReference type="Proteomes" id="UP001141259"/>
    </source>
</evidence>
<dbReference type="Proteomes" id="UP001141259">
    <property type="component" value="Unassembled WGS sequence"/>
</dbReference>
<dbReference type="PROSITE" id="PS51755">
    <property type="entry name" value="OMPR_PHOB"/>
    <property type="match status" value="1"/>
</dbReference>
<name>A0A9X2VWX0_9PSEU</name>
<comment type="similarity">
    <text evidence="1">Belongs to the AfsR/DnrI/RedD regulatory family.</text>
</comment>
<dbReference type="PANTHER" id="PTHR35807:SF1">
    <property type="entry name" value="TRANSCRIPTIONAL REGULATOR REDD"/>
    <property type="match status" value="1"/>
</dbReference>
<dbReference type="InterPro" id="IPR005158">
    <property type="entry name" value="BTAD"/>
</dbReference>
<protein>
    <submittedName>
        <fullName evidence="7">Winged helix-turn-helix domain-containing protein</fullName>
    </submittedName>
</protein>
<sequence>MANHPGVIHFVPGCHAPHTNVHISSLRCSKQVQLGVIVKFYLLGPLRVTDGECTVTPAAPRLRSVLALLLLHNDHVVSPELIDEELWPHDRPVNSRTAVRTYVYQLGKLFNRAHTLFTVEPNGYAAHAKWHELDITEFELLASSGRHALEEGRVRDGSATLRQALRLRSGATLSDVPHGPVLGPLVEAVEADVHTVEALTAAAVGPAPFAN</sequence>
<dbReference type="Gene3D" id="1.25.40.10">
    <property type="entry name" value="Tetratricopeptide repeat domain"/>
    <property type="match status" value="1"/>
</dbReference>
<evidence type="ECO:0000256" key="4">
    <source>
        <dbReference type="ARBA" id="ARBA00023163"/>
    </source>
</evidence>
<keyword evidence="8" id="KW-1185">Reference proteome</keyword>
<feature type="DNA-binding region" description="OmpR/PhoB-type" evidence="5">
    <location>
        <begin position="29"/>
        <end position="128"/>
    </location>
</feature>
<dbReference type="InterPro" id="IPR016032">
    <property type="entry name" value="Sig_transdc_resp-reg_C-effctor"/>
</dbReference>
<accession>A0A9X2VWX0</accession>
<dbReference type="GO" id="GO:0000160">
    <property type="term" value="P:phosphorelay signal transduction system"/>
    <property type="evidence" value="ECO:0007669"/>
    <property type="project" value="InterPro"/>
</dbReference>
<comment type="caution">
    <text evidence="7">The sequence shown here is derived from an EMBL/GenBank/DDBJ whole genome shotgun (WGS) entry which is preliminary data.</text>
</comment>